<dbReference type="SUPFAM" id="SSF50729">
    <property type="entry name" value="PH domain-like"/>
    <property type="match status" value="1"/>
</dbReference>
<evidence type="ECO:0000313" key="4">
    <source>
        <dbReference type="EMBL" id="KDO22010.1"/>
    </source>
</evidence>
<dbReference type="STRING" id="695850.A0A067BYS3"/>
<dbReference type="PROSITE" id="PS50003">
    <property type="entry name" value="PH_DOMAIN"/>
    <property type="match status" value="1"/>
</dbReference>
<dbReference type="PANTHER" id="PTHR14309">
    <property type="entry name" value="EXPRESSED PROTEIN"/>
    <property type="match status" value="1"/>
</dbReference>
<dbReference type="Pfam" id="PF00169">
    <property type="entry name" value="PH"/>
    <property type="match status" value="1"/>
</dbReference>
<dbReference type="GeneID" id="24134197"/>
<keyword evidence="5" id="KW-1185">Reference proteome</keyword>
<evidence type="ECO:0000313" key="5">
    <source>
        <dbReference type="Proteomes" id="UP000030745"/>
    </source>
</evidence>
<name>A0A067BYS3_SAPPC</name>
<dbReference type="InterPro" id="IPR039680">
    <property type="entry name" value="PLEKHB1/2"/>
</dbReference>
<dbReference type="GO" id="GO:0045595">
    <property type="term" value="P:regulation of cell differentiation"/>
    <property type="evidence" value="ECO:0007669"/>
    <property type="project" value="TreeGrafter"/>
</dbReference>
<dbReference type="VEuPathDB" id="FungiDB:SPRG_12219"/>
<dbReference type="EMBL" id="KK583276">
    <property type="protein sequence ID" value="KDO22010.1"/>
    <property type="molecule type" value="Genomic_DNA"/>
</dbReference>
<evidence type="ECO:0000256" key="1">
    <source>
        <dbReference type="ARBA" id="ARBA00004370"/>
    </source>
</evidence>
<dbReference type="GO" id="GO:0016020">
    <property type="term" value="C:membrane"/>
    <property type="evidence" value="ECO:0007669"/>
    <property type="project" value="UniProtKB-SubCell"/>
</dbReference>
<reference evidence="4 5" key="1">
    <citation type="journal article" date="2013" name="PLoS Genet.">
        <title>Distinctive expansion of potential virulence genes in the genome of the oomycete fish pathogen Saprolegnia parasitica.</title>
        <authorList>
            <person name="Jiang R.H."/>
            <person name="de Bruijn I."/>
            <person name="Haas B.J."/>
            <person name="Belmonte R."/>
            <person name="Lobach L."/>
            <person name="Christie J."/>
            <person name="van den Ackerveken G."/>
            <person name="Bottin A."/>
            <person name="Bulone V."/>
            <person name="Diaz-Moreno S.M."/>
            <person name="Dumas B."/>
            <person name="Fan L."/>
            <person name="Gaulin E."/>
            <person name="Govers F."/>
            <person name="Grenville-Briggs L.J."/>
            <person name="Horner N.R."/>
            <person name="Levin J.Z."/>
            <person name="Mammella M."/>
            <person name="Meijer H.J."/>
            <person name="Morris P."/>
            <person name="Nusbaum C."/>
            <person name="Oome S."/>
            <person name="Phillips A.J."/>
            <person name="van Rooyen D."/>
            <person name="Rzeszutek E."/>
            <person name="Saraiva M."/>
            <person name="Secombes C.J."/>
            <person name="Seidl M.F."/>
            <person name="Snel B."/>
            <person name="Stassen J.H."/>
            <person name="Sykes S."/>
            <person name="Tripathy S."/>
            <person name="van den Berg H."/>
            <person name="Vega-Arreguin J.C."/>
            <person name="Wawra S."/>
            <person name="Young S.K."/>
            <person name="Zeng Q."/>
            <person name="Dieguez-Uribeondo J."/>
            <person name="Russ C."/>
            <person name="Tyler B.M."/>
            <person name="van West P."/>
        </authorList>
    </citation>
    <scope>NUCLEOTIDE SEQUENCE [LARGE SCALE GENOMIC DNA]</scope>
    <source>
        <strain evidence="4 5">CBS 223.65</strain>
    </source>
</reference>
<accession>A0A067BYS3</accession>
<feature type="domain" description="PH" evidence="3">
    <location>
        <begin position="1"/>
        <end position="109"/>
    </location>
</feature>
<dbReference type="InterPro" id="IPR011993">
    <property type="entry name" value="PH-like_dom_sf"/>
</dbReference>
<sequence>MPIKSGVLFKRGAGGLFQRKNWKPRYFELSDHALRYYTHQGGACKGQVCLDDLDSSALELMPTDLPKTGSSASTGWRIAIQTPTRRFVVAAATHREMTEWMAALLTILASHAKPKPTKHRNSNCFCPRPIVALR</sequence>
<dbReference type="PANTHER" id="PTHR14309:SF10">
    <property type="entry name" value="PH DOMAIN-CONTAINING PROTEIN"/>
    <property type="match status" value="1"/>
</dbReference>
<evidence type="ECO:0000259" key="3">
    <source>
        <dbReference type="PROSITE" id="PS50003"/>
    </source>
</evidence>
<dbReference type="OrthoDB" id="6108017at2759"/>
<protein>
    <recommendedName>
        <fullName evidence="3">PH domain-containing protein</fullName>
    </recommendedName>
</protein>
<keyword evidence="2" id="KW-0472">Membrane</keyword>
<dbReference type="RefSeq" id="XP_012207254.1">
    <property type="nucleotide sequence ID" value="XM_012351864.1"/>
</dbReference>
<dbReference type="OMA" id="EMTEWMA"/>
<dbReference type="KEGG" id="spar:SPRG_12219"/>
<dbReference type="Gene3D" id="2.30.29.30">
    <property type="entry name" value="Pleckstrin-homology domain (PH domain)/Phosphotyrosine-binding domain (PTB)"/>
    <property type="match status" value="1"/>
</dbReference>
<dbReference type="InterPro" id="IPR001849">
    <property type="entry name" value="PH_domain"/>
</dbReference>
<comment type="subcellular location">
    <subcellularLocation>
        <location evidence="1">Membrane</location>
    </subcellularLocation>
</comment>
<organism evidence="4 5">
    <name type="scientific">Saprolegnia parasitica (strain CBS 223.65)</name>
    <dbReference type="NCBI Taxonomy" id="695850"/>
    <lineage>
        <taxon>Eukaryota</taxon>
        <taxon>Sar</taxon>
        <taxon>Stramenopiles</taxon>
        <taxon>Oomycota</taxon>
        <taxon>Saprolegniomycetes</taxon>
        <taxon>Saprolegniales</taxon>
        <taxon>Saprolegniaceae</taxon>
        <taxon>Saprolegnia</taxon>
    </lineage>
</organism>
<dbReference type="AlphaFoldDB" id="A0A067BYS3"/>
<gene>
    <name evidence="4" type="ORF">SPRG_12219</name>
</gene>
<dbReference type="Proteomes" id="UP000030745">
    <property type="component" value="Unassembled WGS sequence"/>
</dbReference>
<proteinExistence type="predicted"/>
<dbReference type="SMART" id="SM00233">
    <property type="entry name" value="PH"/>
    <property type="match status" value="1"/>
</dbReference>
<evidence type="ECO:0000256" key="2">
    <source>
        <dbReference type="ARBA" id="ARBA00023136"/>
    </source>
</evidence>